<dbReference type="EMBL" id="MKVH01000008">
    <property type="protein sequence ID" value="OJX59978.1"/>
    <property type="molecule type" value="Genomic_DNA"/>
</dbReference>
<evidence type="ECO:0000256" key="3">
    <source>
        <dbReference type="ARBA" id="ARBA00023163"/>
    </source>
</evidence>
<dbReference type="InterPro" id="IPR050807">
    <property type="entry name" value="TransReg_Diox_bact_type"/>
</dbReference>
<dbReference type="STRING" id="1895771.BGO89_08270"/>
<dbReference type="Proteomes" id="UP000184233">
    <property type="component" value="Unassembled WGS sequence"/>
</dbReference>
<proteinExistence type="predicted"/>
<dbReference type="CDD" id="cd00093">
    <property type="entry name" value="HTH_XRE"/>
    <property type="match status" value="1"/>
</dbReference>
<dbReference type="InterPro" id="IPR001387">
    <property type="entry name" value="Cro/C1-type_HTH"/>
</dbReference>
<feature type="domain" description="HTH cro/C1-type" evidence="4">
    <location>
        <begin position="7"/>
        <end position="61"/>
    </location>
</feature>
<dbReference type="PANTHER" id="PTHR46797">
    <property type="entry name" value="HTH-TYPE TRANSCRIPTIONAL REGULATOR"/>
    <property type="match status" value="1"/>
</dbReference>
<sequence>MDVGSTMKKLRELHGLSQTELARRLEITQSHLSLVEKGDRTLHQSVLERASVVFGMPLSVFVFLSMTEDEVAPEKREYFRQTQPQINAFLREIFPLKTETNRE</sequence>
<dbReference type="Gene3D" id="1.10.260.40">
    <property type="entry name" value="lambda repressor-like DNA-binding domains"/>
    <property type="match status" value="1"/>
</dbReference>
<dbReference type="PROSITE" id="PS50943">
    <property type="entry name" value="HTH_CROC1"/>
    <property type="match status" value="1"/>
</dbReference>
<name>A0A1M3L3P6_9BACT</name>
<evidence type="ECO:0000313" key="6">
    <source>
        <dbReference type="Proteomes" id="UP000184233"/>
    </source>
</evidence>
<evidence type="ECO:0000256" key="1">
    <source>
        <dbReference type="ARBA" id="ARBA00023015"/>
    </source>
</evidence>
<keyword evidence="1" id="KW-0805">Transcription regulation</keyword>
<gene>
    <name evidence="5" type="ORF">BGO89_08270</name>
</gene>
<evidence type="ECO:0000313" key="5">
    <source>
        <dbReference type="EMBL" id="OJX59978.1"/>
    </source>
</evidence>
<dbReference type="GO" id="GO:0005829">
    <property type="term" value="C:cytosol"/>
    <property type="evidence" value="ECO:0007669"/>
    <property type="project" value="TreeGrafter"/>
</dbReference>
<dbReference type="GO" id="GO:0003700">
    <property type="term" value="F:DNA-binding transcription factor activity"/>
    <property type="evidence" value="ECO:0007669"/>
    <property type="project" value="TreeGrafter"/>
</dbReference>
<organism evidence="5 6">
    <name type="scientific">Candidatus Kapaibacterium thiocyanatum</name>
    <dbReference type="NCBI Taxonomy" id="1895771"/>
    <lineage>
        <taxon>Bacteria</taxon>
        <taxon>Pseudomonadati</taxon>
        <taxon>Candidatus Kapaibacteriota</taxon>
        <taxon>Candidatus Kapaibacteriia</taxon>
        <taxon>Candidatus Kapaibacteriales</taxon>
        <taxon>Candidatus Kapaibacteriaceae</taxon>
        <taxon>Candidatus Kapaibacterium</taxon>
    </lineage>
</organism>
<evidence type="ECO:0000256" key="2">
    <source>
        <dbReference type="ARBA" id="ARBA00023125"/>
    </source>
</evidence>
<keyword evidence="3" id="KW-0804">Transcription</keyword>
<dbReference type="SUPFAM" id="SSF47413">
    <property type="entry name" value="lambda repressor-like DNA-binding domains"/>
    <property type="match status" value="1"/>
</dbReference>
<keyword evidence="2" id="KW-0238">DNA-binding</keyword>
<dbReference type="SMART" id="SM00530">
    <property type="entry name" value="HTH_XRE"/>
    <property type="match status" value="1"/>
</dbReference>
<dbReference type="AlphaFoldDB" id="A0A1M3L3P6"/>
<comment type="caution">
    <text evidence="5">The sequence shown here is derived from an EMBL/GenBank/DDBJ whole genome shotgun (WGS) entry which is preliminary data.</text>
</comment>
<dbReference type="InterPro" id="IPR010982">
    <property type="entry name" value="Lambda_DNA-bd_dom_sf"/>
</dbReference>
<evidence type="ECO:0000259" key="4">
    <source>
        <dbReference type="PROSITE" id="PS50943"/>
    </source>
</evidence>
<dbReference type="GO" id="GO:0003677">
    <property type="term" value="F:DNA binding"/>
    <property type="evidence" value="ECO:0007669"/>
    <property type="project" value="UniProtKB-KW"/>
</dbReference>
<reference evidence="5 6" key="1">
    <citation type="submission" date="2016-09" db="EMBL/GenBank/DDBJ databases">
        <title>Genome-resolved meta-omics ties microbial dynamics to process performance in biotechnology for thiocyanate degradation.</title>
        <authorList>
            <person name="Kantor R.S."/>
            <person name="Huddy R.J."/>
            <person name="Iyer R."/>
            <person name="Thomas B.C."/>
            <person name="Brown C.T."/>
            <person name="Anantharaman K."/>
            <person name="Tringe S."/>
            <person name="Hettich R.L."/>
            <person name="Harrison S.T."/>
            <person name="Banfield J.F."/>
        </authorList>
    </citation>
    <scope>NUCLEOTIDE SEQUENCE [LARGE SCALE GENOMIC DNA]</scope>
    <source>
        <strain evidence="5">59-99</strain>
    </source>
</reference>
<accession>A0A1M3L3P6</accession>
<protein>
    <recommendedName>
        <fullName evidence="4">HTH cro/C1-type domain-containing protein</fullName>
    </recommendedName>
</protein>
<dbReference type="PANTHER" id="PTHR46797:SF23">
    <property type="entry name" value="HTH-TYPE TRANSCRIPTIONAL REGULATOR SUTR"/>
    <property type="match status" value="1"/>
</dbReference>
<dbReference type="Pfam" id="PF01381">
    <property type="entry name" value="HTH_3"/>
    <property type="match status" value="1"/>
</dbReference>